<keyword evidence="3" id="KW-0813">Transport</keyword>
<dbReference type="InterPro" id="IPR006127">
    <property type="entry name" value="ZnuA-like"/>
</dbReference>
<accession>A0A9Q3UKW7</accession>
<comment type="caution">
    <text evidence="7">The sequence shown here is derived from an EMBL/GenBank/DDBJ whole genome shotgun (WGS) entry which is preliminary data.</text>
</comment>
<dbReference type="RefSeq" id="WP_228232637.1">
    <property type="nucleotide sequence ID" value="NZ_JAJGNA010000002.1"/>
</dbReference>
<comment type="similarity">
    <text evidence="1">Belongs to the bacterial solute-binding protein 9 family.</text>
</comment>
<reference evidence="7" key="1">
    <citation type="submission" date="2021-10" db="EMBL/GenBank/DDBJ databases">
        <title>The diversity and Nitrogen Metabolism of Culturable Nitrate-Utilizing Bacteria Within the Oxygen Minimum Zone of the Changjiang (Yangtze River)Estuary.</title>
        <authorList>
            <person name="Zhang D."/>
            <person name="Zheng J."/>
            <person name="Liu S."/>
            <person name="He W."/>
        </authorList>
    </citation>
    <scope>NUCLEOTIDE SEQUENCE</scope>
    <source>
        <strain evidence="7">FXH-223</strain>
    </source>
</reference>
<evidence type="ECO:0000256" key="2">
    <source>
        <dbReference type="ARBA" id="ARBA00015915"/>
    </source>
</evidence>
<name>A0A9Q3UKW7_9GAMM</name>
<dbReference type="PANTHER" id="PTHR42953:SF3">
    <property type="entry name" value="HIGH-AFFINITY ZINC UPTAKE SYSTEM PROTEIN ZNUA"/>
    <property type="match status" value="1"/>
</dbReference>
<dbReference type="Proteomes" id="UP001108027">
    <property type="component" value="Unassembled WGS sequence"/>
</dbReference>
<evidence type="ECO:0000313" key="8">
    <source>
        <dbReference type="Proteomes" id="UP001108027"/>
    </source>
</evidence>
<keyword evidence="5" id="KW-0406">Ion transport</keyword>
<dbReference type="GO" id="GO:0006829">
    <property type="term" value="P:zinc ion transport"/>
    <property type="evidence" value="ECO:0007669"/>
    <property type="project" value="UniProtKB-KW"/>
</dbReference>
<evidence type="ECO:0000256" key="1">
    <source>
        <dbReference type="ARBA" id="ARBA00011028"/>
    </source>
</evidence>
<feature type="chain" id="PRO_5040386404" description="High-affinity zinc uptake system protein ZnuA" evidence="6">
    <location>
        <begin position="23"/>
        <end position="291"/>
    </location>
</feature>
<dbReference type="Pfam" id="PF01297">
    <property type="entry name" value="ZnuA"/>
    <property type="match status" value="1"/>
</dbReference>
<dbReference type="SUPFAM" id="SSF53807">
    <property type="entry name" value="Helical backbone' metal receptor"/>
    <property type="match status" value="1"/>
</dbReference>
<keyword evidence="5" id="KW-0864">Zinc transport</keyword>
<dbReference type="Gene3D" id="3.40.50.1980">
    <property type="entry name" value="Nitrogenase molybdenum iron protein domain"/>
    <property type="match status" value="2"/>
</dbReference>
<dbReference type="PANTHER" id="PTHR42953">
    <property type="entry name" value="HIGH-AFFINITY ZINC UPTAKE SYSTEM PROTEIN ZNUA-RELATED"/>
    <property type="match status" value="1"/>
</dbReference>
<proteinExistence type="inferred from homology"/>
<organism evidence="7 8">
    <name type="scientific">Alloalcanivorax marinus</name>
    <dbReference type="NCBI Taxonomy" id="1177169"/>
    <lineage>
        <taxon>Bacteria</taxon>
        <taxon>Pseudomonadati</taxon>
        <taxon>Pseudomonadota</taxon>
        <taxon>Gammaproteobacteria</taxon>
        <taxon>Oceanospirillales</taxon>
        <taxon>Alcanivoracaceae</taxon>
        <taxon>Alloalcanivorax</taxon>
    </lineage>
</organism>
<evidence type="ECO:0000256" key="4">
    <source>
        <dbReference type="ARBA" id="ARBA00022729"/>
    </source>
</evidence>
<keyword evidence="8" id="KW-1185">Reference proteome</keyword>
<gene>
    <name evidence="7" type="ORF">LL252_02225</name>
</gene>
<protein>
    <recommendedName>
        <fullName evidence="2">High-affinity zinc uptake system protein ZnuA</fullName>
    </recommendedName>
</protein>
<dbReference type="AlphaFoldDB" id="A0A9Q3UKW7"/>
<keyword evidence="4 6" id="KW-0732">Signal</keyword>
<keyword evidence="5" id="KW-0862">Zinc</keyword>
<evidence type="ECO:0000256" key="6">
    <source>
        <dbReference type="SAM" id="SignalP"/>
    </source>
</evidence>
<evidence type="ECO:0000313" key="7">
    <source>
        <dbReference type="EMBL" id="MCC4307374.1"/>
    </source>
</evidence>
<dbReference type="InterPro" id="IPR050492">
    <property type="entry name" value="Bact_metal-bind_prot9"/>
</dbReference>
<dbReference type="GO" id="GO:0046872">
    <property type="term" value="F:metal ion binding"/>
    <property type="evidence" value="ECO:0007669"/>
    <property type="project" value="InterPro"/>
</dbReference>
<sequence length="291" mass="31691">MRPMMFALLLVSSLLWSVPAAARVVVASVEPVAMALRALYGEQAEVVTLLAPNQSPHNPMLSPRQMLTLRQADLVVWLGAEAEPAVADLMARRDGPSVALLSLPGVTRREGGHEHAHDHGHDHDHDHDGALDPHLWLDPDNMAALARGLAARDAAHLPDGEPARFLEALESARQSARQRLAPLADRAWLSYHNPWGYFQQRLGLSAPVTVSAQLGAGPGSRRFVALAQQVADRDLTCAVLEPEAQRDLIQRLCPDCRKVALDPLGRDHPDLAYPAWLDQVVAAGFERCLSP</sequence>
<evidence type="ECO:0000256" key="5">
    <source>
        <dbReference type="ARBA" id="ARBA00022906"/>
    </source>
</evidence>
<dbReference type="EMBL" id="JAJGNA010000002">
    <property type="protein sequence ID" value="MCC4307374.1"/>
    <property type="molecule type" value="Genomic_DNA"/>
</dbReference>
<feature type="signal peptide" evidence="6">
    <location>
        <begin position="1"/>
        <end position="22"/>
    </location>
</feature>
<evidence type="ECO:0000256" key="3">
    <source>
        <dbReference type="ARBA" id="ARBA00022448"/>
    </source>
</evidence>